<dbReference type="EMBL" id="KB446535">
    <property type="protein sequence ID" value="EME48916.1"/>
    <property type="molecule type" value="Genomic_DNA"/>
</dbReference>
<dbReference type="AlphaFoldDB" id="N1PZG6"/>
<feature type="non-terminal residue" evidence="1">
    <location>
        <position position="108"/>
    </location>
</feature>
<evidence type="ECO:0000313" key="2">
    <source>
        <dbReference type="Proteomes" id="UP000016933"/>
    </source>
</evidence>
<sequence length="108" mass="11615">MGSHKVVSPASCYVLLFEVLHQRTMTALFAHIMPLILYARSIHFGCHSGFGSASNVCSHSCCTHLPTTTVSCASDVLSIGLAKVVPCECQQEPAAHQREVSSDSPQTR</sequence>
<proteinExistence type="predicted"/>
<accession>N1PZG6</accession>
<organism evidence="1 2">
    <name type="scientific">Dothistroma septosporum (strain NZE10 / CBS 128990)</name>
    <name type="common">Red band needle blight fungus</name>
    <name type="synonym">Mycosphaerella pini</name>
    <dbReference type="NCBI Taxonomy" id="675120"/>
    <lineage>
        <taxon>Eukaryota</taxon>
        <taxon>Fungi</taxon>
        <taxon>Dikarya</taxon>
        <taxon>Ascomycota</taxon>
        <taxon>Pezizomycotina</taxon>
        <taxon>Dothideomycetes</taxon>
        <taxon>Dothideomycetidae</taxon>
        <taxon>Mycosphaerellales</taxon>
        <taxon>Mycosphaerellaceae</taxon>
        <taxon>Dothistroma</taxon>
    </lineage>
</organism>
<protein>
    <submittedName>
        <fullName evidence="1">Uncharacterized protein</fullName>
    </submittedName>
</protein>
<name>N1PZG6_DOTSN</name>
<keyword evidence="2" id="KW-1185">Reference proteome</keyword>
<dbReference type="HOGENOM" id="CLU_2203193_0_0_1"/>
<reference evidence="2" key="1">
    <citation type="journal article" date="2012" name="PLoS Genet.">
        <title>The genomes of the fungal plant pathogens Cladosporium fulvum and Dothistroma septosporum reveal adaptation to different hosts and lifestyles but also signatures of common ancestry.</title>
        <authorList>
            <person name="de Wit P.J.G.M."/>
            <person name="van der Burgt A."/>
            <person name="Oekmen B."/>
            <person name="Stergiopoulos I."/>
            <person name="Abd-Elsalam K.A."/>
            <person name="Aerts A.L."/>
            <person name="Bahkali A.H."/>
            <person name="Beenen H.G."/>
            <person name="Chettri P."/>
            <person name="Cox M.P."/>
            <person name="Datema E."/>
            <person name="de Vries R.P."/>
            <person name="Dhillon B."/>
            <person name="Ganley A.R."/>
            <person name="Griffiths S.A."/>
            <person name="Guo Y."/>
            <person name="Hamelin R.C."/>
            <person name="Henrissat B."/>
            <person name="Kabir M.S."/>
            <person name="Jashni M.K."/>
            <person name="Kema G."/>
            <person name="Klaubauf S."/>
            <person name="Lapidus A."/>
            <person name="Levasseur A."/>
            <person name="Lindquist E."/>
            <person name="Mehrabi R."/>
            <person name="Ohm R.A."/>
            <person name="Owen T.J."/>
            <person name="Salamov A."/>
            <person name="Schwelm A."/>
            <person name="Schijlen E."/>
            <person name="Sun H."/>
            <person name="van den Burg H.A."/>
            <person name="van Ham R.C.H.J."/>
            <person name="Zhang S."/>
            <person name="Goodwin S.B."/>
            <person name="Grigoriev I.V."/>
            <person name="Collemare J."/>
            <person name="Bradshaw R.E."/>
        </authorList>
    </citation>
    <scope>NUCLEOTIDE SEQUENCE [LARGE SCALE GENOMIC DNA]</scope>
    <source>
        <strain evidence="2">NZE10 / CBS 128990</strain>
    </source>
</reference>
<evidence type="ECO:0000313" key="1">
    <source>
        <dbReference type="EMBL" id="EME48916.1"/>
    </source>
</evidence>
<dbReference type="Proteomes" id="UP000016933">
    <property type="component" value="Unassembled WGS sequence"/>
</dbReference>
<reference evidence="1 2" key="2">
    <citation type="journal article" date="2012" name="PLoS Pathog.">
        <title>Diverse lifestyles and strategies of plant pathogenesis encoded in the genomes of eighteen Dothideomycetes fungi.</title>
        <authorList>
            <person name="Ohm R.A."/>
            <person name="Feau N."/>
            <person name="Henrissat B."/>
            <person name="Schoch C.L."/>
            <person name="Horwitz B.A."/>
            <person name="Barry K.W."/>
            <person name="Condon B.J."/>
            <person name="Copeland A.C."/>
            <person name="Dhillon B."/>
            <person name="Glaser F."/>
            <person name="Hesse C.N."/>
            <person name="Kosti I."/>
            <person name="LaButti K."/>
            <person name="Lindquist E.A."/>
            <person name="Lucas S."/>
            <person name="Salamov A.A."/>
            <person name="Bradshaw R.E."/>
            <person name="Ciuffetti L."/>
            <person name="Hamelin R.C."/>
            <person name="Kema G.H.J."/>
            <person name="Lawrence C."/>
            <person name="Scott J.A."/>
            <person name="Spatafora J.W."/>
            <person name="Turgeon B.G."/>
            <person name="de Wit P.J.G.M."/>
            <person name="Zhong S."/>
            <person name="Goodwin S.B."/>
            <person name="Grigoriev I.V."/>
        </authorList>
    </citation>
    <scope>NUCLEOTIDE SEQUENCE [LARGE SCALE GENOMIC DNA]</scope>
    <source>
        <strain evidence="2">NZE10 / CBS 128990</strain>
    </source>
</reference>
<gene>
    <name evidence="1" type="ORF">DOTSEDRAFT_67842</name>
</gene>